<dbReference type="AlphaFoldDB" id="H3NIZ1"/>
<dbReference type="RefSeq" id="WP_006308937.1">
    <property type="nucleotide sequence ID" value="NZ_JH601133.1"/>
</dbReference>
<dbReference type="CDD" id="cd00498">
    <property type="entry name" value="Hsp33"/>
    <property type="match status" value="1"/>
</dbReference>
<reference evidence="7 8" key="1">
    <citation type="submission" date="2012-01" db="EMBL/GenBank/DDBJ databases">
        <title>The Genome Sequence of Facklamia languida CCUG 37842.</title>
        <authorList>
            <consortium name="The Broad Institute Genome Sequencing Platform"/>
            <person name="Earl A."/>
            <person name="Ward D."/>
            <person name="Feldgarden M."/>
            <person name="Gevers D."/>
            <person name="Huys G."/>
            <person name="Young S.K."/>
            <person name="Zeng Q."/>
            <person name="Gargeya S."/>
            <person name="Fitzgerald M."/>
            <person name="Haas B."/>
            <person name="Abouelleil A."/>
            <person name="Alvarado L."/>
            <person name="Arachchi H.M."/>
            <person name="Berlin A."/>
            <person name="Chapman S.B."/>
            <person name="Gearin G."/>
            <person name="Goldberg J."/>
            <person name="Griggs A."/>
            <person name="Gujja S."/>
            <person name="Hansen M."/>
            <person name="Heiman D."/>
            <person name="Howarth C."/>
            <person name="Larimer J."/>
            <person name="Lui A."/>
            <person name="MacDonald P.J.P."/>
            <person name="McCowen C."/>
            <person name="Montmayeur A."/>
            <person name="Murphy C."/>
            <person name="Neiman D."/>
            <person name="Pearson M."/>
            <person name="Priest M."/>
            <person name="Roberts A."/>
            <person name="Saif S."/>
            <person name="Shea T."/>
            <person name="Sisk P."/>
            <person name="Stolte C."/>
            <person name="Sykes S."/>
            <person name="Wortman J."/>
            <person name="Nusbaum C."/>
            <person name="Birren B."/>
        </authorList>
    </citation>
    <scope>NUCLEOTIDE SEQUENCE [LARGE SCALE GENOMIC DNA]</scope>
    <source>
        <strain evidence="7 8">CCUG 37842</strain>
    </source>
</reference>
<dbReference type="PATRIC" id="fig|883113.3.peg.828"/>
<accession>H3NIZ1</accession>
<dbReference type="HOGENOM" id="CLU_054493_1_0_9"/>
<dbReference type="GO" id="GO:0051082">
    <property type="term" value="F:unfolded protein binding"/>
    <property type="evidence" value="ECO:0007669"/>
    <property type="project" value="UniProtKB-UniRule"/>
</dbReference>
<protein>
    <recommendedName>
        <fullName evidence="6">33 kDa chaperonin</fullName>
    </recommendedName>
    <alternativeName>
        <fullName evidence="6">Heat shock protein 33 homolog</fullName>
        <shortName evidence="6">HSP33</shortName>
    </alternativeName>
</protein>
<keyword evidence="3 6" id="KW-1015">Disulfide bond</keyword>
<dbReference type="SUPFAM" id="SSF118352">
    <property type="entry name" value="HSP33 redox switch-like"/>
    <property type="match status" value="1"/>
</dbReference>
<evidence type="ECO:0000256" key="3">
    <source>
        <dbReference type="ARBA" id="ARBA00023157"/>
    </source>
</evidence>
<dbReference type="EMBL" id="AGEG01000009">
    <property type="protein sequence ID" value="EHR37269.1"/>
    <property type="molecule type" value="Genomic_DNA"/>
</dbReference>
<evidence type="ECO:0000256" key="2">
    <source>
        <dbReference type="ARBA" id="ARBA00022833"/>
    </source>
</evidence>
<comment type="similarity">
    <text evidence="6">Belongs to the HSP33 family.</text>
</comment>
<dbReference type="GO" id="GO:0042026">
    <property type="term" value="P:protein refolding"/>
    <property type="evidence" value="ECO:0007669"/>
    <property type="project" value="TreeGrafter"/>
</dbReference>
<dbReference type="Gene3D" id="3.55.30.10">
    <property type="entry name" value="Hsp33 domain"/>
    <property type="match status" value="1"/>
</dbReference>
<dbReference type="Gene3D" id="3.90.1280.10">
    <property type="entry name" value="HSP33 redox switch-like"/>
    <property type="match status" value="1"/>
</dbReference>
<dbReference type="InterPro" id="IPR000397">
    <property type="entry name" value="Heat_shock_Hsp33"/>
</dbReference>
<keyword evidence="1 6" id="KW-0963">Cytoplasm</keyword>
<evidence type="ECO:0000256" key="5">
    <source>
        <dbReference type="ARBA" id="ARBA00023284"/>
    </source>
</evidence>
<comment type="subcellular location">
    <subcellularLocation>
        <location evidence="6">Cytoplasm</location>
    </subcellularLocation>
</comment>
<evidence type="ECO:0000313" key="8">
    <source>
        <dbReference type="Proteomes" id="UP000006190"/>
    </source>
</evidence>
<dbReference type="STRING" id="883113.HMPREF9708_00830"/>
<evidence type="ECO:0000256" key="4">
    <source>
        <dbReference type="ARBA" id="ARBA00023186"/>
    </source>
</evidence>
<dbReference type="SUPFAM" id="SSF64397">
    <property type="entry name" value="Hsp33 domain"/>
    <property type="match status" value="1"/>
</dbReference>
<dbReference type="OrthoDB" id="9776534at2"/>
<evidence type="ECO:0000256" key="6">
    <source>
        <dbReference type="HAMAP-Rule" id="MF_00117"/>
    </source>
</evidence>
<dbReference type="PANTHER" id="PTHR30111">
    <property type="entry name" value="33 KDA CHAPERONIN"/>
    <property type="match status" value="1"/>
</dbReference>
<feature type="disulfide bond" description="Redox-active" evidence="6">
    <location>
        <begin position="270"/>
        <end position="273"/>
    </location>
</feature>
<sequence>MADQLIKALAYQDQVRVFVVDATQAVAQAQQRHDTWHTATAALGRSLVATSLLAASLKGSDRLNIQIQGSGPLGEINCDGDSQGAIRGYVKHPHVALELNQAGKIDVSGAVGLPGSLRVRKFSQSGESFTGQIALVSGELAEDVTYYLAASEQIPSAVGLSVLVNPDETVASAGGFLIQVLPDVKEETLQAIETNLQSLGNLSEQIDQAEHLEELLAQLVGPDNYRVIHSQSIHFTCPCSKDRFAKAILALPPSDIQQMIEEDHQAEAVCHYCNESYHYTQEELEVLLDQALHGE</sequence>
<evidence type="ECO:0000313" key="7">
    <source>
        <dbReference type="EMBL" id="EHR37269.1"/>
    </source>
</evidence>
<dbReference type="PIRSF" id="PIRSF005261">
    <property type="entry name" value="Heat_shock_Hsp33"/>
    <property type="match status" value="1"/>
</dbReference>
<dbReference type="GO" id="GO:0044183">
    <property type="term" value="F:protein folding chaperone"/>
    <property type="evidence" value="ECO:0007669"/>
    <property type="project" value="TreeGrafter"/>
</dbReference>
<dbReference type="Proteomes" id="UP000006190">
    <property type="component" value="Unassembled WGS sequence"/>
</dbReference>
<keyword evidence="5 6" id="KW-0676">Redox-active center</keyword>
<comment type="caution">
    <text evidence="7">The sequence shown here is derived from an EMBL/GenBank/DDBJ whole genome shotgun (WGS) entry which is preliminary data.</text>
</comment>
<organism evidence="7 8">
    <name type="scientific">Facklamia languida CCUG 37842</name>
    <dbReference type="NCBI Taxonomy" id="883113"/>
    <lineage>
        <taxon>Bacteria</taxon>
        <taxon>Bacillati</taxon>
        <taxon>Bacillota</taxon>
        <taxon>Bacilli</taxon>
        <taxon>Lactobacillales</taxon>
        <taxon>Aerococcaceae</taxon>
        <taxon>Facklamia</taxon>
    </lineage>
</organism>
<gene>
    <name evidence="6" type="primary">hslO</name>
    <name evidence="7" type="ORF">HMPREF9708_00830</name>
</gene>
<keyword evidence="4 6" id="KW-0143">Chaperone</keyword>
<dbReference type="Pfam" id="PF01430">
    <property type="entry name" value="HSP33"/>
    <property type="match status" value="1"/>
</dbReference>
<dbReference type="eggNOG" id="COG1281">
    <property type="taxonomic scope" value="Bacteria"/>
</dbReference>
<feature type="disulfide bond" description="Redox-active" evidence="6">
    <location>
        <begin position="237"/>
        <end position="239"/>
    </location>
</feature>
<proteinExistence type="inferred from homology"/>
<evidence type="ECO:0000256" key="1">
    <source>
        <dbReference type="ARBA" id="ARBA00022490"/>
    </source>
</evidence>
<keyword evidence="8" id="KW-1185">Reference proteome</keyword>
<dbReference type="PANTHER" id="PTHR30111:SF1">
    <property type="entry name" value="33 KDA CHAPERONIN"/>
    <property type="match status" value="1"/>
</dbReference>
<dbReference type="InterPro" id="IPR016153">
    <property type="entry name" value="Heat_shock_Hsp33_N"/>
</dbReference>
<dbReference type="InterPro" id="IPR016154">
    <property type="entry name" value="Heat_shock_Hsp33_C"/>
</dbReference>
<dbReference type="NCBIfam" id="NF001033">
    <property type="entry name" value="PRK00114.1"/>
    <property type="match status" value="1"/>
</dbReference>
<dbReference type="HAMAP" id="MF_00117">
    <property type="entry name" value="HslO"/>
    <property type="match status" value="1"/>
</dbReference>
<name>H3NIZ1_9LACT</name>
<comment type="PTM">
    <text evidence="6">Under oxidizing conditions two disulfide bonds are formed involving the reactive cysteines. Under reducing conditions zinc is bound to the reactive cysteines and the protein is inactive.</text>
</comment>
<keyword evidence="2 6" id="KW-0862">Zinc</keyword>
<dbReference type="GO" id="GO:0005737">
    <property type="term" value="C:cytoplasm"/>
    <property type="evidence" value="ECO:0007669"/>
    <property type="project" value="UniProtKB-SubCell"/>
</dbReference>
<comment type="function">
    <text evidence="6">Redox regulated molecular chaperone. Protects both thermally unfolding and oxidatively damaged proteins from irreversible aggregation. Plays an important role in the bacterial defense system toward oxidative stress.</text>
</comment>